<dbReference type="Gene3D" id="3.90.550.10">
    <property type="entry name" value="Spore Coat Polysaccharide Biosynthesis Protein SpsA, Chain A"/>
    <property type="match status" value="1"/>
</dbReference>
<evidence type="ECO:0000313" key="10">
    <source>
        <dbReference type="Proteomes" id="UP000034739"/>
    </source>
</evidence>
<dbReference type="InterPro" id="IPR001173">
    <property type="entry name" value="Glyco_trans_2-like"/>
</dbReference>
<evidence type="ECO:0000256" key="1">
    <source>
        <dbReference type="ARBA" id="ARBA00022475"/>
    </source>
</evidence>
<evidence type="ECO:0000256" key="2">
    <source>
        <dbReference type="ARBA" id="ARBA00022676"/>
    </source>
</evidence>
<dbReference type="PANTHER" id="PTHR48090">
    <property type="entry name" value="UNDECAPRENYL-PHOSPHATE 4-DEOXY-4-FORMAMIDO-L-ARABINOSE TRANSFERASE-RELATED"/>
    <property type="match status" value="1"/>
</dbReference>
<dbReference type="InterPro" id="IPR050256">
    <property type="entry name" value="Glycosyltransferase_2"/>
</dbReference>
<dbReference type="GO" id="GO:0099621">
    <property type="term" value="F:undecaprenyl-phosphate 4-deoxy-4-formamido-L-arabinose transferase activity"/>
    <property type="evidence" value="ECO:0007669"/>
    <property type="project" value="TreeGrafter"/>
</dbReference>
<organism evidence="9 10">
    <name type="scientific">Candidatus Gottesmanbacteria bacterium GW2011_GWA2_47_9</name>
    <dbReference type="NCBI Taxonomy" id="1618445"/>
    <lineage>
        <taxon>Bacteria</taxon>
        <taxon>Candidatus Gottesmaniibacteriota</taxon>
    </lineage>
</organism>
<protein>
    <submittedName>
        <fullName evidence="9">Glycosyltransferase, probably involved in cell wall biogenesis</fullName>
    </submittedName>
</protein>
<dbReference type="InterPro" id="IPR029044">
    <property type="entry name" value="Nucleotide-diphossugar_trans"/>
</dbReference>
<keyword evidence="2" id="KW-0328">Glycosyltransferase</keyword>
<keyword evidence="5" id="KW-0448">Lipopolysaccharide biosynthesis</keyword>
<dbReference type="CDD" id="cd04179">
    <property type="entry name" value="DPM_DPG-synthase_like"/>
    <property type="match status" value="1"/>
</dbReference>
<dbReference type="GO" id="GO:0009103">
    <property type="term" value="P:lipopolysaccharide biosynthetic process"/>
    <property type="evidence" value="ECO:0007669"/>
    <property type="project" value="UniProtKB-KW"/>
</dbReference>
<dbReference type="SUPFAM" id="SSF53448">
    <property type="entry name" value="Nucleotide-diphospho-sugar transferases"/>
    <property type="match status" value="1"/>
</dbReference>
<dbReference type="PANTHER" id="PTHR48090:SF3">
    <property type="entry name" value="UNDECAPRENYL-PHOSPHATE 4-DEOXY-4-FORMAMIDO-L-ARABINOSE TRANSFERASE"/>
    <property type="match status" value="1"/>
</dbReference>
<evidence type="ECO:0000256" key="4">
    <source>
        <dbReference type="ARBA" id="ARBA00022692"/>
    </source>
</evidence>
<name>A0A0G1WAY4_9BACT</name>
<evidence type="ECO:0000256" key="5">
    <source>
        <dbReference type="ARBA" id="ARBA00022985"/>
    </source>
</evidence>
<dbReference type="Proteomes" id="UP000034739">
    <property type="component" value="Unassembled WGS sequence"/>
</dbReference>
<accession>A0A0G1WAY4</accession>
<evidence type="ECO:0000256" key="6">
    <source>
        <dbReference type="ARBA" id="ARBA00022989"/>
    </source>
</evidence>
<evidence type="ECO:0000313" key="9">
    <source>
        <dbReference type="EMBL" id="KKU87488.1"/>
    </source>
</evidence>
<proteinExistence type="predicted"/>
<feature type="domain" description="Glycosyltransferase 2-like" evidence="8">
    <location>
        <begin position="1"/>
        <end position="156"/>
    </location>
</feature>
<keyword evidence="1" id="KW-1003">Cell membrane</keyword>
<dbReference type="AlphaFoldDB" id="A0A0G1WAY4"/>
<dbReference type="EMBL" id="LCOY01000026">
    <property type="protein sequence ID" value="KKU87488.1"/>
    <property type="molecule type" value="Genomic_DNA"/>
</dbReference>
<evidence type="ECO:0000256" key="7">
    <source>
        <dbReference type="ARBA" id="ARBA00023136"/>
    </source>
</evidence>
<keyword evidence="7" id="KW-0472">Membrane</keyword>
<keyword evidence="3 9" id="KW-0808">Transferase</keyword>
<dbReference type="Pfam" id="PF00535">
    <property type="entry name" value="Glycos_transf_2"/>
    <property type="match status" value="1"/>
</dbReference>
<evidence type="ECO:0000256" key="3">
    <source>
        <dbReference type="ARBA" id="ARBA00022679"/>
    </source>
</evidence>
<gene>
    <name evidence="9" type="ORF">UY16_C0026G0005</name>
</gene>
<keyword evidence="6" id="KW-1133">Transmembrane helix</keyword>
<evidence type="ECO:0000259" key="8">
    <source>
        <dbReference type="Pfam" id="PF00535"/>
    </source>
</evidence>
<comment type="caution">
    <text evidence="9">The sequence shown here is derived from an EMBL/GenBank/DDBJ whole genome shotgun (WGS) entry which is preliminary data.</text>
</comment>
<dbReference type="GO" id="GO:0005886">
    <property type="term" value="C:plasma membrane"/>
    <property type="evidence" value="ECO:0007669"/>
    <property type="project" value="TreeGrafter"/>
</dbReference>
<reference evidence="9 10" key="1">
    <citation type="journal article" date="2015" name="Nature">
        <title>rRNA introns, odd ribosomes, and small enigmatic genomes across a large radiation of phyla.</title>
        <authorList>
            <person name="Brown C.T."/>
            <person name="Hug L.A."/>
            <person name="Thomas B.C."/>
            <person name="Sharon I."/>
            <person name="Castelle C.J."/>
            <person name="Singh A."/>
            <person name="Wilkins M.J."/>
            <person name="Williams K.H."/>
            <person name="Banfield J.F."/>
        </authorList>
    </citation>
    <scope>NUCLEOTIDE SEQUENCE [LARGE SCALE GENOMIC DNA]</scope>
</reference>
<keyword evidence="4" id="KW-0812">Transmembrane</keyword>
<sequence>MPVYNEAEVIQDVVIKYAKVLKKIPGSEFVICEDGSTDGTKEILQRLKKKYQLTLYQSPKRKGAVKGFLNSLTHAKKDIIWFSDSDNTHDPSDVFRLLKKLDGFDMVIGRKFPRKDPAYRLFVSWGLNTFINVLFGTRFHDINSGFRLIKKELLNDFLPKLGTFPACILTELSLLAIQHGHTVTEVPVSHYYRHGSSRAIDPKKLPSLAWGILTAMLHIRFGL</sequence>